<dbReference type="Proteomes" id="UP000027265">
    <property type="component" value="Unassembled WGS sequence"/>
</dbReference>
<dbReference type="HOGENOM" id="CLU_149478_0_0_1"/>
<keyword evidence="3" id="KW-1185">Reference proteome</keyword>
<dbReference type="InParanoid" id="A0A067Q313"/>
<proteinExistence type="predicted"/>
<evidence type="ECO:0000256" key="1">
    <source>
        <dbReference type="SAM" id="MobiDB-lite"/>
    </source>
</evidence>
<sequence>MRVLEESLPAFTLVVTQTQNTRDVAPDRRSYNHTYARSSPTRPVDPVTMTVDYPYDDPMFFPTLTWPEIAPEVADNTDVINLQVALDSLAAEEGTRPPSRHSRKRFSTLVIDLALAIKRKCQGAMAGSSRPSKPLPTLSSVDLSN</sequence>
<organism evidence="2 3">
    <name type="scientific">Jaapia argillacea MUCL 33604</name>
    <dbReference type="NCBI Taxonomy" id="933084"/>
    <lineage>
        <taxon>Eukaryota</taxon>
        <taxon>Fungi</taxon>
        <taxon>Dikarya</taxon>
        <taxon>Basidiomycota</taxon>
        <taxon>Agaricomycotina</taxon>
        <taxon>Agaricomycetes</taxon>
        <taxon>Agaricomycetidae</taxon>
        <taxon>Jaapiales</taxon>
        <taxon>Jaapiaceae</taxon>
        <taxon>Jaapia</taxon>
    </lineage>
</organism>
<accession>A0A067Q313</accession>
<evidence type="ECO:0000313" key="3">
    <source>
        <dbReference type="Proteomes" id="UP000027265"/>
    </source>
</evidence>
<feature type="region of interest" description="Disordered" evidence="1">
    <location>
        <begin position="123"/>
        <end position="145"/>
    </location>
</feature>
<reference evidence="3" key="1">
    <citation type="journal article" date="2014" name="Proc. Natl. Acad. Sci. U.S.A.">
        <title>Extensive sampling of basidiomycete genomes demonstrates inadequacy of the white-rot/brown-rot paradigm for wood decay fungi.</title>
        <authorList>
            <person name="Riley R."/>
            <person name="Salamov A.A."/>
            <person name="Brown D.W."/>
            <person name="Nagy L.G."/>
            <person name="Floudas D."/>
            <person name="Held B.W."/>
            <person name="Levasseur A."/>
            <person name="Lombard V."/>
            <person name="Morin E."/>
            <person name="Otillar R."/>
            <person name="Lindquist E.A."/>
            <person name="Sun H."/>
            <person name="LaButti K.M."/>
            <person name="Schmutz J."/>
            <person name="Jabbour D."/>
            <person name="Luo H."/>
            <person name="Baker S.E."/>
            <person name="Pisabarro A.G."/>
            <person name="Walton J.D."/>
            <person name="Blanchette R.A."/>
            <person name="Henrissat B."/>
            <person name="Martin F."/>
            <person name="Cullen D."/>
            <person name="Hibbett D.S."/>
            <person name="Grigoriev I.V."/>
        </authorList>
    </citation>
    <scope>NUCLEOTIDE SEQUENCE [LARGE SCALE GENOMIC DNA]</scope>
    <source>
        <strain evidence="3">MUCL 33604</strain>
    </source>
</reference>
<gene>
    <name evidence="2" type="ORF">JAAARDRAFT_54758</name>
</gene>
<dbReference type="EMBL" id="KL197712">
    <property type="protein sequence ID" value="KDQ61379.1"/>
    <property type="molecule type" value="Genomic_DNA"/>
</dbReference>
<dbReference type="OrthoDB" id="2637024at2759"/>
<name>A0A067Q313_9AGAM</name>
<dbReference type="AlphaFoldDB" id="A0A067Q313"/>
<protein>
    <submittedName>
        <fullName evidence="2">Uncharacterized protein</fullName>
    </submittedName>
</protein>
<evidence type="ECO:0000313" key="2">
    <source>
        <dbReference type="EMBL" id="KDQ61379.1"/>
    </source>
</evidence>